<dbReference type="EMBL" id="CP011924">
    <property type="protein sequence ID" value="ATD07228.1"/>
    <property type="molecule type" value="Genomic_DNA"/>
</dbReference>
<dbReference type="Proteomes" id="UP000016521">
    <property type="component" value="Chromosome I"/>
</dbReference>
<keyword evidence="1" id="KW-0175">Coiled coil</keyword>
<dbReference type="RefSeq" id="WP_010375788.1">
    <property type="nucleotide sequence ID" value="NZ_CP011924.1"/>
</dbReference>
<evidence type="ECO:0000313" key="2">
    <source>
        <dbReference type="EMBL" id="ATD07228.1"/>
    </source>
</evidence>
<accession>A0ABN5CCK3</accession>
<reference evidence="2 3" key="1">
    <citation type="submission" date="2015-06" db="EMBL/GenBank/DDBJ databases">
        <authorList>
            <person name="Xie B.-B."/>
            <person name="Rong J.-C."/>
            <person name="Qin Q.-L."/>
            <person name="Zhang Y.-Z."/>
        </authorList>
    </citation>
    <scope>NUCLEOTIDE SEQUENCE [LARGE SCALE GENOMIC DNA]</scope>
    <source>
        <strain evidence="2 3">JCM 20779</strain>
    </source>
</reference>
<proteinExistence type="predicted"/>
<gene>
    <name evidence="2" type="ORF">PPIS_a2230</name>
</gene>
<keyword evidence="3" id="KW-1185">Reference proteome</keyword>
<evidence type="ECO:0000313" key="3">
    <source>
        <dbReference type="Proteomes" id="UP000016521"/>
    </source>
</evidence>
<name>A0ABN5CCK3_PSEO7</name>
<feature type="coiled-coil region" evidence="1">
    <location>
        <begin position="143"/>
        <end position="184"/>
    </location>
</feature>
<evidence type="ECO:0000256" key="1">
    <source>
        <dbReference type="SAM" id="Coils"/>
    </source>
</evidence>
<sequence>MSRLLNYKKTASSSLHEPEWITNATVLQRRLYLEAKKQFEAKKAEILAGKASDGKCRKIVASQVALAAGCDKSNISERKNPDLHKWIKDRTEELIALAQEKLRSRVSRKKTAEEVRKENALIRHQIMEYRNHDYAKIAEALLSSTLTESHKNISAELAELRRENQTLQNQVAELRETNKQLIKSINISPQKHN</sequence>
<protein>
    <submittedName>
        <fullName evidence="2">Uncharacterized protein</fullName>
    </submittedName>
</protein>
<organism evidence="2 3">
    <name type="scientific">Pseudoalteromonas piscicida</name>
    <dbReference type="NCBI Taxonomy" id="43662"/>
    <lineage>
        <taxon>Bacteria</taxon>
        <taxon>Pseudomonadati</taxon>
        <taxon>Pseudomonadota</taxon>
        <taxon>Gammaproteobacteria</taxon>
        <taxon>Alteromonadales</taxon>
        <taxon>Pseudoalteromonadaceae</taxon>
        <taxon>Pseudoalteromonas</taxon>
    </lineage>
</organism>